<proteinExistence type="predicted"/>
<evidence type="ECO:0000313" key="1">
    <source>
        <dbReference type="EMBL" id="KAI0084707.1"/>
    </source>
</evidence>
<name>A0ACB8TRS0_9APHY</name>
<gene>
    <name evidence="1" type="ORF">BDY19DRAFT_997441</name>
</gene>
<reference evidence="1" key="1">
    <citation type="journal article" date="2021" name="Environ. Microbiol.">
        <title>Gene family expansions and transcriptome signatures uncover fungal adaptations to wood decay.</title>
        <authorList>
            <person name="Hage H."/>
            <person name="Miyauchi S."/>
            <person name="Viragh M."/>
            <person name="Drula E."/>
            <person name="Min B."/>
            <person name="Chaduli D."/>
            <person name="Navarro D."/>
            <person name="Favel A."/>
            <person name="Norest M."/>
            <person name="Lesage-Meessen L."/>
            <person name="Balint B."/>
            <person name="Merenyi Z."/>
            <person name="de Eugenio L."/>
            <person name="Morin E."/>
            <person name="Martinez A.T."/>
            <person name="Baldrian P."/>
            <person name="Stursova M."/>
            <person name="Martinez M.J."/>
            <person name="Novotny C."/>
            <person name="Magnuson J.K."/>
            <person name="Spatafora J.W."/>
            <person name="Maurice S."/>
            <person name="Pangilinan J."/>
            <person name="Andreopoulos W."/>
            <person name="LaButti K."/>
            <person name="Hundley H."/>
            <person name="Na H."/>
            <person name="Kuo A."/>
            <person name="Barry K."/>
            <person name="Lipzen A."/>
            <person name="Henrissat B."/>
            <person name="Riley R."/>
            <person name="Ahrendt S."/>
            <person name="Nagy L.G."/>
            <person name="Grigoriev I.V."/>
            <person name="Martin F."/>
            <person name="Rosso M.N."/>
        </authorList>
    </citation>
    <scope>NUCLEOTIDE SEQUENCE</scope>
    <source>
        <strain evidence="1">CBS 384.51</strain>
    </source>
</reference>
<dbReference type="EMBL" id="MU274939">
    <property type="protein sequence ID" value="KAI0084707.1"/>
    <property type="molecule type" value="Genomic_DNA"/>
</dbReference>
<keyword evidence="2" id="KW-1185">Reference proteome</keyword>
<accession>A0ACB8TRS0</accession>
<evidence type="ECO:0000313" key="2">
    <source>
        <dbReference type="Proteomes" id="UP001055072"/>
    </source>
</evidence>
<dbReference type="Proteomes" id="UP001055072">
    <property type="component" value="Unassembled WGS sequence"/>
</dbReference>
<organism evidence="1 2">
    <name type="scientific">Irpex rosettiformis</name>
    <dbReference type="NCBI Taxonomy" id="378272"/>
    <lineage>
        <taxon>Eukaryota</taxon>
        <taxon>Fungi</taxon>
        <taxon>Dikarya</taxon>
        <taxon>Basidiomycota</taxon>
        <taxon>Agaricomycotina</taxon>
        <taxon>Agaricomycetes</taxon>
        <taxon>Polyporales</taxon>
        <taxon>Irpicaceae</taxon>
        <taxon>Irpex</taxon>
    </lineage>
</organism>
<comment type="caution">
    <text evidence="1">The sequence shown here is derived from an EMBL/GenBank/DDBJ whole genome shotgun (WGS) entry which is preliminary data.</text>
</comment>
<sequence>MDLLPLELIYHIVDLDDTDDNELVNTACLVCKTWLHAMQRFRWATLSTPCQPTHIDYAHLLRKLKSAPAKAQQVTHWKIVSPYFPILATVDHEVFSTFLPLLPSCHTLTIANCTWNTHPNIFRYAQTPPSSRHWKRIAIVDVVTFDGNPLSAIQPFSSSITSVELSRVHLRASPKLGRHHLSSTIPIVDAKTVILNLSI</sequence>
<protein>
    <submittedName>
        <fullName evidence="1">Uncharacterized protein</fullName>
    </submittedName>
</protein>